<proteinExistence type="predicted"/>
<evidence type="ECO:0000313" key="1">
    <source>
        <dbReference type="EMBL" id="RTQ48574.1"/>
    </source>
</evidence>
<evidence type="ECO:0008006" key="3">
    <source>
        <dbReference type="Google" id="ProtNLM"/>
    </source>
</evidence>
<sequence length="109" mass="12497">MPHYITLTFRDCAATYGLSEAALHELADLGWLRLSAEAQQPEPLIEDEADHLARLARLHHELHLAPEGIDLILTMRRRVQQLQYELTRQAARAAQLEAWIRRHPATDAE</sequence>
<dbReference type="Proteomes" id="UP000282184">
    <property type="component" value="Unassembled WGS sequence"/>
</dbReference>
<dbReference type="Gene3D" id="1.10.1660.10">
    <property type="match status" value="1"/>
</dbReference>
<accession>A0A431U111</accession>
<dbReference type="AlphaFoldDB" id="A0A431U111"/>
<name>A0A431U111_9BACT</name>
<reference evidence="1 2" key="1">
    <citation type="submission" date="2018-12" db="EMBL/GenBank/DDBJ databases">
        <title>Hymenobacter gummosus sp. nov., isolated from a spring.</title>
        <authorList>
            <person name="Nie L."/>
        </authorList>
    </citation>
    <scope>NUCLEOTIDE SEQUENCE [LARGE SCALE GENOMIC DNA]</scope>
    <source>
        <strain evidence="1 2">KCTC 52166</strain>
    </source>
</reference>
<dbReference type="RefSeq" id="WP_126694279.1">
    <property type="nucleotide sequence ID" value="NZ_RXOF01000009.1"/>
</dbReference>
<evidence type="ECO:0000313" key="2">
    <source>
        <dbReference type="Proteomes" id="UP000282184"/>
    </source>
</evidence>
<gene>
    <name evidence="1" type="ORF">EJV47_16510</name>
</gene>
<organism evidence="1 2">
    <name type="scientific">Hymenobacter gummosus</name>
    <dbReference type="NCBI Taxonomy" id="1776032"/>
    <lineage>
        <taxon>Bacteria</taxon>
        <taxon>Pseudomonadati</taxon>
        <taxon>Bacteroidota</taxon>
        <taxon>Cytophagia</taxon>
        <taxon>Cytophagales</taxon>
        <taxon>Hymenobacteraceae</taxon>
        <taxon>Hymenobacter</taxon>
    </lineage>
</organism>
<comment type="caution">
    <text evidence="1">The sequence shown here is derived from an EMBL/GenBank/DDBJ whole genome shotgun (WGS) entry which is preliminary data.</text>
</comment>
<dbReference type="EMBL" id="RXOF01000009">
    <property type="protein sequence ID" value="RTQ48574.1"/>
    <property type="molecule type" value="Genomic_DNA"/>
</dbReference>
<dbReference type="OrthoDB" id="885406at2"/>
<protein>
    <recommendedName>
        <fullName evidence="3">MerR family transcriptional regulator</fullName>
    </recommendedName>
</protein>
<keyword evidence="2" id="KW-1185">Reference proteome</keyword>
<dbReference type="Pfam" id="PF13591">
    <property type="entry name" value="MerR_2"/>
    <property type="match status" value="1"/>
</dbReference>